<dbReference type="SUPFAM" id="SSF53335">
    <property type="entry name" value="S-adenosyl-L-methionine-dependent methyltransferases"/>
    <property type="match status" value="1"/>
</dbReference>
<dbReference type="InterPro" id="IPR029063">
    <property type="entry name" value="SAM-dependent_MTases_sf"/>
</dbReference>
<dbReference type="InterPro" id="IPR019257">
    <property type="entry name" value="MeTrfase_dom"/>
</dbReference>
<keyword evidence="2 4" id="KW-0808">Transferase</keyword>
<evidence type="ECO:0000259" key="3">
    <source>
        <dbReference type="Pfam" id="PF10017"/>
    </source>
</evidence>
<keyword evidence="5" id="KW-1185">Reference proteome</keyword>
<dbReference type="PIRSF" id="PIRSF018005">
    <property type="entry name" value="UCP018005"/>
    <property type="match status" value="1"/>
</dbReference>
<dbReference type="EMBL" id="JACHLK010000009">
    <property type="protein sequence ID" value="MBB6561649.1"/>
    <property type="molecule type" value="Genomic_DNA"/>
</dbReference>
<reference evidence="4 5" key="1">
    <citation type="submission" date="2020-08" db="EMBL/GenBank/DDBJ databases">
        <title>Functional genomics of gut bacteria from endangered species of beetles.</title>
        <authorList>
            <person name="Carlos-Shanley C."/>
        </authorList>
    </citation>
    <scope>NUCLEOTIDE SEQUENCE [LARGE SCALE GENOMIC DNA]</scope>
    <source>
        <strain evidence="4 5">S00198</strain>
    </source>
</reference>
<evidence type="ECO:0000313" key="5">
    <source>
        <dbReference type="Proteomes" id="UP000575083"/>
    </source>
</evidence>
<keyword evidence="1 4" id="KW-0489">Methyltransferase</keyword>
<accession>A0A7X0PHG2</accession>
<comment type="caution">
    <text evidence="4">The sequence shown here is derived from an EMBL/GenBank/DDBJ whole genome shotgun (WGS) entry which is preliminary data.</text>
</comment>
<dbReference type="GO" id="GO:0032259">
    <property type="term" value="P:methylation"/>
    <property type="evidence" value="ECO:0007669"/>
    <property type="project" value="UniProtKB-KW"/>
</dbReference>
<dbReference type="GO" id="GO:0008168">
    <property type="term" value="F:methyltransferase activity"/>
    <property type="evidence" value="ECO:0007669"/>
    <property type="project" value="UniProtKB-KW"/>
</dbReference>
<protein>
    <submittedName>
        <fullName evidence="4">Dimethylhistidine N-methyltransferase</fullName>
    </submittedName>
</protein>
<dbReference type="InterPro" id="IPR035094">
    <property type="entry name" value="EgtD"/>
</dbReference>
<feature type="domain" description="Histidine-specific methyltransferase SAM-dependent" evidence="3">
    <location>
        <begin position="51"/>
        <end position="355"/>
    </location>
</feature>
<proteinExistence type="predicted"/>
<gene>
    <name evidence="4" type="ORF">HNP48_004343</name>
</gene>
<name>A0A7X0PHG2_9BURK</name>
<dbReference type="PANTHER" id="PTHR43397:SF1">
    <property type="entry name" value="ERGOTHIONEINE BIOSYNTHESIS PROTEIN 1"/>
    <property type="match status" value="1"/>
</dbReference>
<evidence type="ECO:0000256" key="2">
    <source>
        <dbReference type="ARBA" id="ARBA00022679"/>
    </source>
</evidence>
<dbReference type="Proteomes" id="UP000575083">
    <property type="component" value="Unassembled WGS sequence"/>
</dbReference>
<dbReference type="Pfam" id="PF10017">
    <property type="entry name" value="Methyltransf_33"/>
    <property type="match status" value="1"/>
</dbReference>
<evidence type="ECO:0000313" key="4">
    <source>
        <dbReference type="EMBL" id="MBB6561649.1"/>
    </source>
</evidence>
<sequence length="356" mass="38801">MLPTRSAPRQAAWNAKPPHLAFEAFEGLAPEAESAAVPVAAQALAEQSVFDEITQGLLQQPATISPKFFYDQLGSELFESITRLPEYYPTRTEHAVMQQHAAEIAAAVGQGRTLIELGAGNCEKARALCRTLAPACFVGVDISADFLQGAVARMREEFPHMDVRAVGADMTRGVTLPANLPRTGRLVFYPGSSIGNFDPPHALMLLEQMRELVDGEGEPGADGGLLIGIDLPKEVEVLEAAYDDAAGVTAAFNLNVLTHVNRLIGSNFDPAQWRHLAFFNTLHSRIEMHLQAMSPLQVRWPGGGVRDFAAGECIHTENSYKYTLPAFTDLLARAGFSRARAWTDPRDWFAVVHAQP</sequence>
<dbReference type="AlphaFoldDB" id="A0A7X0PHG2"/>
<evidence type="ECO:0000256" key="1">
    <source>
        <dbReference type="ARBA" id="ARBA00022603"/>
    </source>
</evidence>
<dbReference type="PANTHER" id="PTHR43397">
    <property type="entry name" value="ERGOTHIONEINE BIOSYNTHESIS PROTEIN 1"/>
    <property type="match status" value="1"/>
</dbReference>
<dbReference type="InterPro" id="IPR051128">
    <property type="entry name" value="EgtD_Methyltrsf_superfamily"/>
</dbReference>
<dbReference type="InterPro" id="IPR017804">
    <property type="entry name" value="MeTrfase_EgtD-like"/>
</dbReference>
<dbReference type="NCBIfam" id="TIGR03438">
    <property type="entry name" value="egtD_ergothio"/>
    <property type="match status" value="1"/>
</dbReference>
<dbReference type="Gene3D" id="3.40.50.150">
    <property type="entry name" value="Vaccinia Virus protein VP39"/>
    <property type="match status" value="1"/>
</dbReference>
<organism evidence="4 5">
    <name type="scientific">Acidovorax soli</name>
    <dbReference type="NCBI Taxonomy" id="592050"/>
    <lineage>
        <taxon>Bacteria</taxon>
        <taxon>Pseudomonadati</taxon>
        <taxon>Pseudomonadota</taxon>
        <taxon>Betaproteobacteria</taxon>
        <taxon>Burkholderiales</taxon>
        <taxon>Comamonadaceae</taxon>
        <taxon>Acidovorax</taxon>
    </lineage>
</organism>